<feature type="repeat" description="TPR" evidence="3">
    <location>
        <begin position="175"/>
        <end position="208"/>
    </location>
</feature>
<gene>
    <name evidence="4" type="ORF">CSB45_06125</name>
</gene>
<dbReference type="InterPro" id="IPR013105">
    <property type="entry name" value="TPR_2"/>
</dbReference>
<feature type="repeat" description="TPR" evidence="3">
    <location>
        <begin position="277"/>
        <end position="310"/>
    </location>
</feature>
<dbReference type="SMART" id="SM00028">
    <property type="entry name" value="TPR"/>
    <property type="match status" value="8"/>
</dbReference>
<comment type="caution">
    <text evidence="4">The sequence shown here is derived from an EMBL/GenBank/DDBJ whole genome shotgun (WGS) entry which is preliminary data.</text>
</comment>
<evidence type="ECO:0000313" key="4">
    <source>
        <dbReference type="EMBL" id="PID57797.1"/>
    </source>
</evidence>
<feature type="repeat" description="TPR" evidence="3">
    <location>
        <begin position="311"/>
        <end position="344"/>
    </location>
</feature>
<dbReference type="PANTHER" id="PTHR44858">
    <property type="entry name" value="TETRATRICOPEPTIDE REPEAT PROTEIN 6"/>
    <property type="match status" value="1"/>
</dbReference>
<keyword evidence="2 3" id="KW-0802">TPR repeat</keyword>
<dbReference type="InterPro" id="IPR011990">
    <property type="entry name" value="TPR-like_helical_dom_sf"/>
</dbReference>
<dbReference type="Gene3D" id="1.25.40.10">
    <property type="entry name" value="Tetratricopeptide repeat domain"/>
    <property type="match status" value="2"/>
</dbReference>
<organism evidence="4 5">
    <name type="scientific">candidate division KSB3 bacterium</name>
    <dbReference type="NCBI Taxonomy" id="2044937"/>
    <lineage>
        <taxon>Bacteria</taxon>
        <taxon>candidate division KSB3</taxon>
    </lineage>
</organism>
<proteinExistence type="predicted"/>
<dbReference type="Pfam" id="PF14559">
    <property type="entry name" value="TPR_19"/>
    <property type="match status" value="2"/>
</dbReference>
<dbReference type="Pfam" id="PF07719">
    <property type="entry name" value="TPR_2"/>
    <property type="match status" value="1"/>
</dbReference>
<dbReference type="PROSITE" id="PS50005">
    <property type="entry name" value="TPR"/>
    <property type="match status" value="6"/>
</dbReference>
<accession>A0A2G6E792</accession>
<feature type="repeat" description="TPR" evidence="3">
    <location>
        <begin position="106"/>
        <end position="139"/>
    </location>
</feature>
<dbReference type="Proteomes" id="UP000229740">
    <property type="component" value="Unassembled WGS sequence"/>
</dbReference>
<name>A0A2G6E792_9BACT</name>
<dbReference type="AlphaFoldDB" id="A0A2G6E792"/>
<evidence type="ECO:0000313" key="5">
    <source>
        <dbReference type="Proteomes" id="UP000229740"/>
    </source>
</evidence>
<feature type="repeat" description="TPR" evidence="3">
    <location>
        <begin position="243"/>
        <end position="276"/>
    </location>
</feature>
<evidence type="ECO:0000256" key="1">
    <source>
        <dbReference type="ARBA" id="ARBA00022737"/>
    </source>
</evidence>
<protein>
    <submittedName>
        <fullName evidence="4">Uncharacterized protein</fullName>
    </submittedName>
</protein>
<dbReference type="InterPro" id="IPR006597">
    <property type="entry name" value="Sel1-like"/>
</dbReference>
<keyword evidence="1" id="KW-0677">Repeat</keyword>
<dbReference type="SUPFAM" id="SSF48452">
    <property type="entry name" value="TPR-like"/>
    <property type="match status" value="1"/>
</dbReference>
<dbReference type="PROSITE" id="PS50293">
    <property type="entry name" value="TPR_REGION"/>
    <property type="match status" value="2"/>
</dbReference>
<feature type="repeat" description="TPR" evidence="3">
    <location>
        <begin position="209"/>
        <end position="242"/>
    </location>
</feature>
<dbReference type="EMBL" id="PDPS01000025">
    <property type="protein sequence ID" value="PID57797.1"/>
    <property type="molecule type" value="Genomic_DNA"/>
</dbReference>
<dbReference type="SMART" id="SM00671">
    <property type="entry name" value="SEL1"/>
    <property type="match status" value="2"/>
</dbReference>
<dbReference type="PANTHER" id="PTHR44858:SF1">
    <property type="entry name" value="UDP-N-ACETYLGLUCOSAMINE--PEPTIDE N-ACETYLGLUCOSAMINYLTRANSFERASE SPINDLY-RELATED"/>
    <property type="match status" value="1"/>
</dbReference>
<dbReference type="InterPro" id="IPR019734">
    <property type="entry name" value="TPR_rpt"/>
</dbReference>
<dbReference type="InterPro" id="IPR050498">
    <property type="entry name" value="Ycf3"/>
</dbReference>
<evidence type="ECO:0000256" key="2">
    <source>
        <dbReference type="ARBA" id="ARBA00022803"/>
    </source>
</evidence>
<reference evidence="4 5" key="1">
    <citation type="submission" date="2017-10" db="EMBL/GenBank/DDBJ databases">
        <title>Novel microbial diversity and functional potential in the marine mammal oral microbiome.</title>
        <authorList>
            <person name="Dudek N.K."/>
            <person name="Sun C.L."/>
            <person name="Burstein D."/>
            <person name="Kantor R.S."/>
            <person name="Aliaga Goltsman D.S."/>
            <person name="Bik E.M."/>
            <person name="Thomas B.C."/>
            <person name="Banfield J.F."/>
            <person name="Relman D.A."/>
        </authorList>
    </citation>
    <scope>NUCLEOTIDE SEQUENCE [LARGE SCALE GENOMIC DNA]</scope>
    <source>
        <strain evidence="4">DOLZORAL124_49_17</strain>
    </source>
</reference>
<sequence>MSAKTQSTLKSALLVQPLSAHKVEADARTTHTHPRPDRACIYPCQVWEYTCRHSIVFERETSVPATIMDKQVQRFYQKGLHANSSGNWLMALRNFKKCLELDPTCAQAYYEIGILYYKRNQHEIALEHMQKAVEHNTSNVQIHFALANIYLTSNQPKRAIKIYHDIENFDEDPTSALFLNLGIAYGAIGDRAQALSYLEKSIAIAPHNLEALNSLGRVYYESKNFEKARALFQRLIRLNPSNADGHQMLGFVYAQEGKWDKAIHEWEQVLAIFPKREDMLHQIGKAWGKLGEHEKAISMLKKVIALNQENLQARIDLSVIYLSSKRYDHAIQELRFAARLDPSNQIIKQLLTDAARLKKLYG</sequence>
<evidence type="ECO:0000256" key="3">
    <source>
        <dbReference type="PROSITE-ProRule" id="PRU00339"/>
    </source>
</evidence>